<dbReference type="EMBL" id="WBMT01000015">
    <property type="protein sequence ID" value="KAB2344853.1"/>
    <property type="molecule type" value="Genomic_DNA"/>
</dbReference>
<dbReference type="Proteomes" id="UP000468735">
    <property type="component" value="Unassembled WGS sequence"/>
</dbReference>
<gene>
    <name evidence="1" type="ORF">F8566_30135</name>
</gene>
<reference evidence="1 2" key="1">
    <citation type="submission" date="2019-09" db="EMBL/GenBank/DDBJ databases">
        <title>Actinomadura physcomitrii sp. nov., a novel actinomycete isolated from moss [Physcomitrium sphaericum (Ludw) Fuernr].</title>
        <authorList>
            <person name="Zhuang X."/>
            <person name="Liu C."/>
        </authorList>
    </citation>
    <scope>NUCLEOTIDE SEQUENCE [LARGE SCALE GENOMIC DNA]</scope>
    <source>
        <strain evidence="1 2">HMC1</strain>
    </source>
</reference>
<proteinExistence type="predicted"/>
<dbReference type="RefSeq" id="WP_151565221.1">
    <property type="nucleotide sequence ID" value="NZ_WBMT01000015.1"/>
</dbReference>
<comment type="caution">
    <text evidence="1">The sequence shown here is derived from an EMBL/GenBank/DDBJ whole genome shotgun (WGS) entry which is preliminary data.</text>
</comment>
<evidence type="ECO:0000313" key="1">
    <source>
        <dbReference type="EMBL" id="KAB2344853.1"/>
    </source>
</evidence>
<accession>A0A6H9YKA8</accession>
<evidence type="ECO:0000313" key="2">
    <source>
        <dbReference type="Proteomes" id="UP000468735"/>
    </source>
</evidence>
<sequence length="82" mass="9398">MKAWRARRELISLAQAQRTERITTIEALCRVVEISPLPPEQAIEWFVELVHQLDELGRAPARRGRPKALRPLKDALNHLVPA</sequence>
<dbReference type="AlphaFoldDB" id="A0A6H9YKA8"/>
<protein>
    <submittedName>
        <fullName evidence="1">Uncharacterized protein</fullName>
    </submittedName>
</protein>
<keyword evidence="2" id="KW-1185">Reference proteome</keyword>
<name>A0A6H9YKA8_9ACTN</name>
<organism evidence="1 2">
    <name type="scientific">Actinomadura rudentiformis</name>
    <dbReference type="NCBI Taxonomy" id="359158"/>
    <lineage>
        <taxon>Bacteria</taxon>
        <taxon>Bacillati</taxon>
        <taxon>Actinomycetota</taxon>
        <taxon>Actinomycetes</taxon>
        <taxon>Streptosporangiales</taxon>
        <taxon>Thermomonosporaceae</taxon>
        <taxon>Actinomadura</taxon>
    </lineage>
</organism>